<comment type="caution">
    <text evidence="8">The sequence shown here is derived from an EMBL/GenBank/DDBJ whole genome shotgun (WGS) entry which is preliminary data.</text>
</comment>
<name>A0AA88H7R8_ARTSF</name>
<evidence type="ECO:0000256" key="6">
    <source>
        <dbReference type="SAM" id="MobiDB-lite"/>
    </source>
</evidence>
<accession>A0AA88H7R8</accession>
<keyword evidence="3" id="KW-0808">Transferase</keyword>
<dbReference type="SUPFAM" id="SSF56112">
    <property type="entry name" value="Protein kinase-like (PK-like)"/>
    <property type="match status" value="1"/>
</dbReference>
<evidence type="ECO:0000256" key="5">
    <source>
        <dbReference type="ARBA" id="ARBA00022840"/>
    </source>
</evidence>
<feature type="compositionally biased region" description="Basic and acidic residues" evidence="6">
    <location>
        <begin position="86"/>
        <end position="97"/>
    </location>
</feature>
<evidence type="ECO:0000259" key="7">
    <source>
        <dbReference type="Pfam" id="PF03109"/>
    </source>
</evidence>
<dbReference type="EMBL" id="JAVRJZ010000078">
    <property type="protein sequence ID" value="KAK2703732.1"/>
    <property type="molecule type" value="Genomic_DNA"/>
</dbReference>
<evidence type="ECO:0000256" key="3">
    <source>
        <dbReference type="ARBA" id="ARBA00022679"/>
    </source>
</evidence>
<dbReference type="Proteomes" id="UP001187531">
    <property type="component" value="Unassembled WGS sequence"/>
</dbReference>
<proteinExistence type="inferred from homology"/>
<dbReference type="EMBL" id="JAVRJZ010000078">
    <property type="protein sequence ID" value="KAK2703733.1"/>
    <property type="molecule type" value="Genomic_DNA"/>
</dbReference>
<dbReference type="GO" id="GO:0005524">
    <property type="term" value="F:ATP binding"/>
    <property type="evidence" value="ECO:0007669"/>
    <property type="project" value="UniProtKB-KW"/>
</dbReference>
<dbReference type="PANTHER" id="PTHR43851:SF3">
    <property type="entry name" value="COENZYME Q8"/>
    <property type="match status" value="1"/>
</dbReference>
<dbReference type="EMBL" id="JAVRJZ010000078">
    <property type="protein sequence ID" value="KAK2703731.1"/>
    <property type="molecule type" value="Genomic_DNA"/>
</dbReference>
<comment type="pathway">
    <text evidence="1">Cofactor biosynthesis; ubiquinone biosynthesis.</text>
</comment>
<feature type="region of interest" description="Disordered" evidence="6">
    <location>
        <begin position="86"/>
        <end position="168"/>
    </location>
</feature>
<dbReference type="Pfam" id="PF03109">
    <property type="entry name" value="ABC1"/>
    <property type="match status" value="1"/>
</dbReference>
<keyword evidence="4" id="KW-0547">Nucleotide-binding</keyword>
<dbReference type="PANTHER" id="PTHR43851">
    <property type="match status" value="1"/>
</dbReference>
<dbReference type="EMBL" id="JAVRJZ010000078">
    <property type="protein sequence ID" value="KAK2703730.1"/>
    <property type="molecule type" value="Genomic_DNA"/>
</dbReference>
<gene>
    <name evidence="8" type="ORF">QYM36_017879</name>
</gene>
<feature type="compositionally biased region" description="Polar residues" evidence="6">
    <location>
        <begin position="139"/>
        <end position="152"/>
    </location>
</feature>
<reference evidence="8" key="1">
    <citation type="submission" date="2023-07" db="EMBL/GenBank/DDBJ databases">
        <title>Chromosome-level genome assembly of Artemia franciscana.</title>
        <authorList>
            <person name="Jo E."/>
        </authorList>
    </citation>
    <scope>NUCLEOTIDE SEQUENCE</scope>
    <source>
        <tissue evidence="8">Whole body</tissue>
    </source>
</reference>
<comment type="similarity">
    <text evidence="2">Belongs to the protein kinase superfamily. ADCK protein kinase family.</text>
</comment>
<keyword evidence="5" id="KW-0067">ATP-binding</keyword>
<evidence type="ECO:0000256" key="4">
    <source>
        <dbReference type="ARBA" id="ARBA00022741"/>
    </source>
</evidence>
<organism evidence="8 9">
    <name type="scientific">Artemia franciscana</name>
    <name type="common">Brine shrimp</name>
    <name type="synonym">Artemia sanfranciscana</name>
    <dbReference type="NCBI Taxonomy" id="6661"/>
    <lineage>
        <taxon>Eukaryota</taxon>
        <taxon>Metazoa</taxon>
        <taxon>Ecdysozoa</taxon>
        <taxon>Arthropoda</taxon>
        <taxon>Crustacea</taxon>
        <taxon>Branchiopoda</taxon>
        <taxon>Anostraca</taxon>
        <taxon>Artemiidae</taxon>
        <taxon>Artemia</taxon>
    </lineage>
</organism>
<dbReference type="InterPro" id="IPR004147">
    <property type="entry name" value="ABC1_dom"/>
</dbReference>
<dbReference type="EMBL" id="JAVRJZ010000078">
    <property type="protein sequence ID" value="KAK2703734.1"/>
    <property type="molecule type" value="Genomic_DNA"/>
</dbReference>
<protein>
    <recommendedName>
        <fullName evidence="7">ABC1 atypical kinase-like domain-containing protein</fullName>
    </recommendedName>
</protein>
<dbReference type="InterPro" id="IPR034646">
    <property type="entry name" value="ADCK3_dom"/>
</dbReference>
<evidence type="ECO:0000256" key="1">
    <source>
        <dbReference type="ARBA" id="ARBA00004749"/>
    </source>
</evidence>
<feature type="domain" description="ABC1 atypical kinase-like" evidence="7">
    <location>
        <begin position="307"/>
        <end position="547"/>
    </location>
</feature>
<dbReference type="GO" id="GO:0006744">
    <property type="term" value="P:ubiquinone biosynthetic process"/>
    <property type="evidence" value="ECO:0007669"/>
    <property type="project" value="TreeGrafter"/>
</dbReference>
<dbReference type="GO" id="GO:0016740">
    <property type="term" value="F:transferase activity"/>
    <property type="evidence" value="ECO:0007669"/>
    <property type="project" value="UniProtKB-KW"/>
</dbReference>
<sequence>MSRFGDILGVLRGVDKVLSASRAIKQAEMREVIEKSSILPPLFQAAASVAEKVSDIGANPRKIDFQDIIERVTAVKEGIKEYSKVACSNDDKSKKSQEFSTEDPFGSTLYEEGQPDASKKESHLTETPAPTEPSMPDIPSSQSQVHASNLGSMSDPILKPPQIPLTEQPHKSFHMNLRCLDNVKTPLKPKAKPAVRPVVKPSLGASAKEKAVPSSRISRLASYGQLAAGLGFGALAEVAKRSVGMSEKKEKGTSLLSSSPFMTEANAERIVNTLCKVRGAALKLGQMLSIQDNEMINPQLQSIFERVRQSADFMPSWQVNQVLEKELGPNWRDKVDTFEERPFAAASIGQVHMVTLKDGRYMAMKIQYPGVAESIDSDINNLMGIMNVWNVIPEGLFIDSVIPVVKRELAWEVDYYREKDCSKRFKKLLEPYPEYYVPEVVDELSTGQIYTAEYIEGLAIDKCAELDQETRNYVGEKLLKLCLMELFDFQFMQTDPNWANFMYNPDEKIIYLLDFGASREYPRSFVDKYLKVIEGASRNDRDQVLKYSQELGFLTGYESKRMENAHIDAVMILGEAFQYDRPFDFGNQKTTHRIQQLVPVMLTERLCPPPEESYSLHRKMSGAFLLCAKLGAKINCKPMFDDLFQKYDFSVK</sequence>
<keyword evidence="9" id="KW-1185">Reference proteome</keyword>
<evidence type="ECO:0000313" key="9">
    <source>
        <dbReference type="Proteomes" id="UP001187531"/>
    </source>
</evidence>
<evidence type="ECO:0000313" key="8">
    <source>
        <dbReference type="EMBL" id="KAK2703730.1"/>
    </source>
</evidence>
<dbReference type="AlphaFoldDB" id="A0AA88H7R8"/>
<evidence type="ECO:0000256" key="2">
    <source>
        <dbReference type="ARBA" id="ARBA00009670"/>
    </source>
</evidence>
<dbReference type="CDD" id="cd13970">
    <property type="entry name" value="ABC1_ADCK3"/>
    <property type="match status" value="1"/>
</dbReference>
<dbReference type="InterPro" id="IPR011009">
    <property type="entry name" value="Kinase-like_dom_sf"/>
</dbReference>
<dbReference type="InterPro" id="IPR051409">
    <property type="entry name" value="Atypical_kinase_ADCK"/>
</dbReference>